<evidence type="ECO:0000313" key="3">
    <source>
        <dbReference type="Proteomes" id="UP000285286"/>
    </source>
</evidence>
<dbReference type="Pfam" id="PF01797">
    <property type="entry name" value="Y1_Tnp"/>
    <property type="match status" value="1"/>
</dbReference>
<comment type="caution">
    <text evidence="2">The sequence shown here is derived from an EMBL/GenBank/DDBJ whole genome shotgun (WGS) entry which is preliminary data.</text>
</comment>
<keyword evidence="3" id="KW-1185">Reference proteome</keyword>
<dbReference type="NCBIfam" id="NF047646">
    <property type="entry name" value="REP_Tyr_transpos"/>
    <property type="match status" value="1"/>
</dbReference>
<dbReference type="Proteomes" id="UP000285286">
    <property type="component" value="Unassembled WGS sequence"/>
</dbReference>
<sequence>MDRPHSKLLRRGRISEPGRLYLLTSITENRAPILREFGLARLVVAQFKLAEQEGAARSLAWVVMPDHFHWLIELQSCTLKTLMRRLKSRSGCAICKACKLKSRLWQPGFHDRALRYEEDVQAVARYIVANPIRAGLVQRIGDYPHWDAVWI</sequence>
<dbReference type="AlphaFoldDB" id="A0A423DUL2"/>
<dbReference type="GO" id="GO:0004803">
    <property type="term" value="F:transposase activity"/>
    <property type="evidence" value="ECO:0007669"/>
    <property type="project" value="InterPro"/>
</dbReference>
<accession>A0A423DUL2</accession>
<proteinExistence type="predicted"/>
<dbReference type="PANTHER" id="PTHR36966:SF1">
    <property type="entry name" value="REP-ASSOCIATED TYROSINE TRANSPOSASE"/>
    <property type="match status" value="1"/>
</dbReference>
<gene>
    <name evidence="2" type="ORF">BHU25_06650</name>
</gene>
<dbReference type="RefSeq" id="WP_093378320.1">
    <property type="nucleotide sequence ID" value="NZ_CP158809.1"/>
</dbReference>
<evidence type="ECO:0000313" key="2">
    <source>
        <dbReference type="EMBL" id="ROL75878.1"/>
    </source>
</evidence>
<dbReference type="SUPFAM" id="SSF143422">
    <property type="entry name" value="Transposase IS200-like"/>
    <property type="match status" value="1"/>
</dbReference>
<protein>
    <submittedName>
        <fullName evidence="2">Transposase</fullName>
    </submittedName>
</protein>
<dbReference type="GO" id="GO:0006313">
    <property type="term" value="P:DNA transposition"/>
    <property type="evidence" value="ECO:0007669"/>
    <property type="project" value="InterPro"/>
</dbReference>
<feature type="domain" description="Transposase IS200-like" evidence="1">
    <location>
        <begin position="16"/>
        <end position="130"/>
    </location>
</feature>
<evidence type="ECO:0000259" key="1">
    <source>
        <dbReference type="SMART" id="SM01321"/>
    </source>
</evidence>
<organism evidence="2 3">
    <name type="scientific">Pseudomonas vranovensis</name>
    <dbReference type="NCBI Taxonomy" id="321661"/>
    <lineage>
        <taxon>Bacteria</taxon>
        <taxon>Pseudomonadati</taxon>
        <taxon>Pseudomonadota</taxon>
        <taxon>Gammaproteobacteria</taxon>
        <taxon>Pseudomonadales</taxon>
        <taxon>Pseudomonadaceae</taxon>
        <taxon>Pseudomonas</taxon>
    </lineage>
</organism>
<dbReference type="EMBL" id="MOAM01000013">
    <property type="protein sequence ID" value="ROL75878.1"/>
    <property type="molecule type" value="Genomic_DNA"/>
</dbReference>
<dbReference type="PANTHER" id="PTHR36966">
    <property type="entry name" value="REP-ASSOCIATED TYROSINE TRANSPOSASE"/>
    <property type="match status" value="1"/>
</dbReference>
<name>A0A423DUL2_9PSED</name>
<dbReference type="GO" id="GO:0043565">
    <property type="term" value="F:sequence-specific DNA binding"/>
    <property type="evidence" value="ECO:0007669"/>
    <property type="project" value="TreeGrafter"/>
</dbReference>
<dbReference type="InterPro" id="IPR002686">
    <property type="entry name" value="Transposase_17"/>
</dbReference>
<dbReference type="Gene3D" id="3.30.70.1290">
    <property type="entry name" value="Transposase IS200-like"/>
    <property type="match status" value="1"/>
</dbReference>
<reference evidence="2 3" key="1">
    <citation type="submission" date="2016-10" db="EMBL/GenBank/DDBJ databases">
        <title>Comparative genome analysis of multiple Pseudomonas spp. focuses on biocontrol and plant growth promoting traits.</title>
        <authorList>
            <person name="Tao X.-Y."/>
            <person name="Taylor C.G."/>
        </authorList>
    </citation>
    <scope>NUCLEOTIDE SEQUENCE [LARGE SCALE GENOMIC DNA]</scope>
    <source>
        <strain evidence="2 3">15D11</strain>
    </source>
</reference>
<dbReference type="InterPro" id="IPR052715">
    <property type="entry name" value="RAYT_transposase"/>
</dbReference>
<dbReference type="SMART" id="SM01321">
    <property type="entry name" value="Y1_Tnp"/>
    <property type="match status" value="1"/>
</dbReference>
<dbReference type="InterPro" id="IPR036515">
    <property type="entry name" value="Transposase_17_sf"/>
</dbReference>